<dbReference type="Gramene" id="TVU05694">
    <property type="protein sequence ID" value="TVU05694"/>
    <property type="gene ID" value="EJB05_48871"/>
</dbReference>
<accession>A0A5J9T329</accession>
<evidence type="ECO:0000256" key="1">
    <source>
        <dbReference type="SAM" id="MobiDB-lite"/>
    </source>
</evidence>
<evidence type="ECO:0000313" key="3">
    <source>
        <dbReference type="Proteomes" id="UP000324897"/>
    </source>
</evidence>
<dbReference type="Proteomes" id="UP000324897">
    <property type="component" value="Unassembled WGS sequence"/>
</dbReference>
<evidence type="ECO:0000313" key="2">
    <source>
        <dbReference type="EMBL" id="TVU05694.1"/>
    </source>
</evidence>
<gene>
    <name evidence="2" type="ORF">EJB05_48871</name>
</gene>
<feature type="non-terminal residue" evidence="2">
    <location>
        <position position="149"/>
    </location>
</feature>
<keyword evidence="3" id="KW-1185">Reference proteome</keyword>
<dbReference type="AlphaFoldDB" id="A0A5J9T329"/>
<name>A0A5J9T329_9POAL</name>
<organism evidence="2 3">
    <name type="scientific">Eragrostis curvula</name>
    <name type="common">weeping love grass</name>
    <dbReference type="NCBI Taxonomy" id="38414"/>
    <lineage>
        <taxon>Eukaryota</taxon>
        <taxon>Viridiplantae</taxon>
        <taxon>Streptophyta</taxon>
        <taxon>Embryophyta</taxon>
        <taxon>Tracheophyta</taxon>
        <taxon>Spermatophyta</taxon>
        <taxon>Magnoliopsida</taxon>
        <taxon>Liliopsida</taxon>
        <taxon>Poales</taxon>
        <taxon>Poaceae</taxon>
        <taxon>PACMAD clade</taxon>
        <taxon>Chloridoideae</taxon>
        <taxon>Eragrostideae</taxon>
        <taxon>Eragrostidinae</taxon>
        <taxon>Eragrostis</taxon>
    </lineage>
</organism>
<sequence length="149" mass="16125">MAVVYSSYISPAAAEHKEAKQPPMPPHDPSYDALLPRPSTSSIGTGQSGGRIEVVPARSCCRSHAGGLQDGLGIQQANNFPAISEEWSSDAEISPWRKAPVREQYQAPGLALLLGCDLQGAFLKVFWDLTSKASCMFLTELYRIQLTSC</sequence>
<dbReference type="EMBL" id="RWGY01000051">
    <property type="protein sequence ID" value="TVU05694.1"/>
    <property type="molecule type" value="Genomic_DNA"/>
</dbReference>
<reference evidence="2 3" key="1">
    <citation type="journal article" date="2019" name="Sci. Rep.">
        <title>A high-quality genome of Eragrostis curvula grass provides insights into Poaceae evolution and supports new strategies to enhance forage quality.</title>
        <authorList>
            <person name="Carballo J."/>
            <person name="Santos B.A.C.M."/>
            <person name="Zappacosta D."/>
            <person name="Garbus I."/>
            <person name="Selva J.P."/>
            <person name="Gallo C.A."/>
            <person name="Diaz A."/>
            <person name="Albertini E."/>
            <person name="Caccamo M."/>
            <person name="Echenique V."/>
        </authorList>
    </citation>
    <scope>NUCLEOTIDE SEQUENCE [LARGE SCALE GENOMIC DNA]</scope>
    <source>
        <strain evidence="3">cv. Victoria</strain>
        <tissue evidence="2">Leaf</tissue>
    </source>
</reference>
<proteinExistence type="predicted"/>
<comment type="caution">
    <text evidence="2">The sequence shown here is derived from an EMBL/GenBank/DDBJ whole genome shotgun (WGS) entry which is preliminary data.</text>
</comment>
<protein>
    <submittedName>
        <fullName evidence="2">Uncharacterized protein</fullName>
    </submittedName>
</protein>
<feature type="region of interest" description="Disordered" evidence="1">
    <location>
        <begin position="14"/>
        <end position="50"/>
    </location>
</feature>